<dbReference type="GeneID" id="30013920"/>
<evidence type="ECO:0000313" key="2">
    <source>
        <dbReference type="EMBL" id="OAP55601.1"/>
    </source>
</evidence>
<name>A0A178Z7Y4_9EURO</name>
<dbReference type="RefSeq" id="XP_018688968.1">
    <property type="nucleotide sequence ID" value="XM_018841259.1"/>
</dbReference>
<reference evidence="2 3" key="1">
    <citation type="submission" date="2016-04" db="EMBL/GenBank/DDBJ databases">
        <title>Draft genome of Fonsecaea erecta CBS 125763.</title>
        <authorList>
            <person name="Weiss V.A."/>
            <person name="Vicente V.A."/>
            <person name="Raittz R.T."/>
            <person name="Moreno L.F."/>
            <person name="De Souza E.M."/>
            <person name="Pedrosa F.O."/>
            <person name="Steffens M.B."/>
            <person name="Faoro H."/>
            <person name="Tadra-Sfeir M.Z."/>
            <person name="Najafzadeh M.J."/>
            <person name="Felipe M.S."/>
            <person name="Teixeira M."/>
            <person name="Sun J."/>
            <person name="Xi L."/>
            <person name="Gomes R."/>
            <person name="De Azevedo C.M."/>
            <person name="Salgado C.G."/>
            <person name="Da Silva M.B."/>
            <person name="Nascimento M.F."/>
            <person name="Queiroz-Telles F."/>
            <person name="Attili D.S."/>
            <person name="Gorbushina A."/>
        </authorList>
    </citation>
    <scope>NUCLEOTIDE SEQUENCE [LARGE SCALE GENOMIC DNA]</scope>
    <source>
        <strain evidence="2 3">CBS 125763</strain>
    </source>
</reference>
<keyword evidence="3" id="KW-1185">Reference proteome</keyword>
<evidence type="ECO:0000256" key="1">
    <source>
        <dbReference type="SAM" id="MobiDB-lite"/>
    </source>
</evidence>
<dbReference type="AlphaFoldDB" id="A0A178Z7Y4"/>
<comment type="caution">
    <text evidence="2">The sequence shown here is derived from an EMBL/GenBank/DDBJ whole genome shotgun (WGS) entry which is preliminary data.</text>
</comment>
<feature type="compositionally biased region" description="Acidic residues" evidence="1">
    <location>
        <begin position="69"/>
        <end position="80"/>
    </location>
</feature>
<organism evidence="2 3">
    <name type="scientific">Fonsecaea erecta</name>
    <dbReference type="NCBI Taxonomy" id="1367422"/>
    <lineage>
        <taxon>Eukaryota</taxon>
        <taxon>Fungi</taxon>
        <taxon>Dikarya</taxon>
        <taxon>Ascomycota</taxon>
        <taxon>Pezizomycotina</taxon>
        <taxon>Eurotiomycetes</taxon>
        <taxon>Chaetothyriomycetidae</taxon>
        <taxon>Chaetothyriales</taxon>
        <taxon>Herpotrichiellaceae</taxon>
        <taxon>Fonsecaea</taxon>
    </lineage>
</organism>
<dbReference type="EMBL" id="LVYI01000010">
    <property type="protein sequence ID" value="OAP55601.1"/>
    <property type="molecule type" value="Genomic_DNA"/>
</dbReference>
<accession>A0A178Z7Y4</accession>
<proteinExistence type="predicted"/>
<sequence>MPTVEVASVVATSFKTSLRGQRRRLVVGLAPFRSGSGPKRRGLSRSSEKPTAIAVAPPVEAKEIKDNDANDDDDDDNGVL</sequence>
<protein>
    <submittedName>
        <fullName evidence="2">Uncharacterized protein</fullName>
    </submittedName>
</protein>
<gene>
    <name evidence="2" type="ORF">AYL99_09752</name>
</gene>
<evidence type="ECO:0000313" key="3">
    <source>
        <dbReference type="Proteomes" id="UP000078343"/>
    </source>
</evidence>
<feature type="region of interest" description="Disordered" evidence="1">
    <location>
        <begin position="29"/>
        <end position="80"/>
    </location>
</feature>
<dbReference type="Proteomes" id="UP000078343">
    <property type="component" value="Unassembled WGS sequence"/>
</dbReference>